<dbReference type="Pfam" id="PF02661">
    <property type="entry name" value="Fic"/>
    <property type="match status" value="1"/>
</dbReference>
<sequence>MQWNWQQADWPSFRYSPSLLQDVEASFLKGAGVVIGALHHVDQEARQGLTLDLISQETIESSAIEGEILDRASVQSSLARHLGLTAEKRRVGNAEAGAAELMADLFQRYAMPLNDELLFNWHAMLMNGRRDIVDVGRYRTHEDAMQIVSGPLHAPRVHFEAPPSSEVAGEMKAFIAWFNDSAPDGRKPLGPVLRAGIAHLWFESIHPFEDGNGRIGRAIAEKALAQALNAPTLTALAKTIHRHRKDYYAALHRGSRDLGIDDWLNWFGAIVLEAQERTLLEVRFLIGKTRLFDSIQGQINERQEKAILRIFAEGPDGFTGGLSARNYQTITGAAPATATRDLTKLVELGALYRTGEHRHARYHLKFLAEVI</sequence>
<dbReference type="PATRIC" id="fig|33050.5.peg.3048"/>
<dbReference type="Gene3D" id="1.10.10.10">
    <property type="entry name" value="Winged helix-like DNA-binding domain superfamily/Winged helix DNA-binding domain"/>
    <property type="match status" value="1"/>
</dbReference>
<evidence type="ECO:0000256" key="1">
    <source>
        <dbReference type="PIRSR" id="PIRSR640198-1"/>
    </source>
</evidence>
<organism evidence="4 5">
    <name type="scientific">Sphingopyxis macrogoltabida</name>
    <name type="common">Sphingomonas macrogoltabidus</name>
    <dbReference type="NCBI Taxonomy" id="33050"/>
    <lineage>
        <taxon>Bacteria</taxon>
        <taxon>Pseudomonadati</taxon>
        <taxon>Pseudomonadota</taxon>
        <taxon>Alphaproteobacteria</taxon>
        <taxon>Sphingomonadales</taxon>
        <taxon>Sphingomonadaceae</taxon>
        <taxon>Sphingopyxis</taxon>
    </lineage>
</organism>
<dbReference type="RefSeq" id="WP_054588728.1">
    <property type="nucleotide sequence ID" value="NZ_CP012700.1"/>
</dbReference>
<dbReference type="InterPro" id="IPR003812">
    <property type="entry name" value="Fido"/>
</dbReference>
<dbReference type="InterPro" id="IPR036388">
    <property type="entry name" value="WH-like_DNA-bd_sf"/>
</dbReference>
<evidence type="ECO:0000259" key="3">
    <source>
        <dbReference type="PROSITE" id="PS51459"/>
    </source>
</evidence>
<feature type="domain" description="Fido" evidence="3">
    <location>
        <begin position="113"/>
        <end position="269"/>
    </location>
</feature>
<dbReference type="PROSITE" id="PS51459">
    <property type="entry name" value="FIDO"/>
    <property type="match status" value="1"/>
</dbReference>
<dbReference type="GO" id="GO:0005524">
    <property type="term" value="F:ATP binding"/>
    <property type="evidence" value="ECO:0007669"/>
    <property type="project" value="UniProtKB-KW"/>
</dbReference>
<dbReference type="OrthoDB" id="9813719at2"/>
<gene>
    <name evidence="4" type="ORF">AN936_14685</name>
</gene>
<evidence type="ECO:0000313" key="4">
    <source>
        <dbReference type="EMBL" id="ALH81554.1"/>
    </source>
</evidence>
<dbReference type="EMBL" id="CP012700">
    <property type="protein sequence ID" value="ALH81554.1"/>
    <property type="molecule type" value="Genomic_DNA"/>
</dbReference>
<dbReference type="KEGG" id="smag:AN936_14685"/>
<dbReference type="InterPro" id="IPR036597">
    <property type="entry name" value="Fido-like_dom_sf"/>
</dbReference>
<name>A0A0N9V0Y6_SPHMC</name>
<evidence type="ECO:0000313" key="5">
    <source>
        <dbReference type="Proteomes" id="UP000058074"/>
    </source>
</evidence>
<dbReference type="SUPFAM" id="SSF140931">
    <property type="entry name" value="Fic-like"/>
    <property type="match status" value="1"/>
</dbReference>
<dbReference type="InterPro" id="IPR025230">
    <property type="entry name" value="DUF4172"/>
</dbReference>
<dbReference type="InterPro" id="IPR040198">
    <property type="entry name" value="Fido_containing"/>
</dbReference>
<accession>A0A0N9V0Y6</accession>
<dbReference type="Proteomes" id="UP000058074">
    <property type="component" value="Chromosome"/>
</dbReference>
<feature type="binding site" evidence="2">
    <location>
        <begin position="247"/>
        <end position="248"/>
    </location>
    <ligand>
        <name>ATP</name>
        <dbReference type="ChEBI" id="CHEBI:30616"/>
    </ligand>
</feature>
<dbReference type="PANTHER" id="PTHR13504:SF33">
    <property type="entry name" value="FIC FAMILY PROTEIN"/>
    <property type="match status" value="1"/>
</dbReference>
<dbReference type="AlphaFoldDB" id="A0A0N9V0Y6"/>
<keyword evidence="2" id="KW-0547">Nucleotide-binding</keyword>
<protein>
    <submittedName>
        <fullName evidence="4">Cell filamentation protein Fic</fullName>
    </submittedName>
</protein>
<dbReference type="Pfam" id="PF13776">
    <property type="entry name" value="DUF4172"/>
    <property type="match status" value="1"/>
</dbReference>
<dbReference type="PANTHER" id="PTHR13504">
    <property type="entry name" value="FIDO DOMAIN-CONTAINING PROTEIN DDB_G0283145"/>
    <property type="match status" value="1"/>
</dbReference>
<feature type="binding site" evidence="2">
    <location>
        <begin position="210"/>
        <end position="217"/>
    </location>
    <ligand>
        <name>ATP</name>
        <dbReference type="ChEBI" id="CHEBI:30616"/>
    </ligand>
</feature>
<feature type="active site" evidence="1">
    <location>
        <position position="206"/>
    </location>
</feature>
<reference evidence="4 5" key="1">
    <citation type="journal article" date="2015" name="Genome Announc.">
        <title>Complete Genome Sequence of Polypropylene Glycol- and Polyethylene Glycol-Degrading Sphingopyxis macrogoltabida Strain EY-1.</title>
        <authorList>
            <person name="Ohtsubo Y."/>
            <person name="Nagata Y."/>
            <person name="Numata M."/>
            <person name="Tsuchikane K."/>
            <person name="Hosoyama A."/>
            <person name="Yamazoe A."/>
            <person name="Tsuda M."/>
            <person name="Fujita N."/>
            <person name="Kawai F."/>
        </authorList>
    </citation>
    <scope>NUCLEOTIDE SEQUENCE [LARGE SCALE GENOMIC DNA]</scope>
    <source>
        <strain evidence="4 5">EY-1</strain>
    </source>
</reference>
<keyword evidence="2" id="KW-0067">ATP-binding</keyword>
<evidence type="ECO:0000256" key="2">
    <source>
        <dbReference type="PIRSR" id="PIRSR640198-2"/>
    </source>
</evidence>
<dbReference type="Gene3D" id="1.10.3290.10">
    <property type="entry name" value="Fido-like domain"/>
    <property type="match status" value="1"/>
</dbReference>
<proteinExistence type="predicted"/>